<comment type="caution">
    <text evidence="7">The sequence shown here is derived from an EMBL/GenBank/DDBJ whole genome shotgun (WGS) entry which is preliminary data.</text>
</comment>
<comment type="catalytic activity">
    <reaction evidence="6">
        <text>2'-phospho-[ligated tRNA] + NAD(+) = mature tRNA + ADP-alpha-D-ribose 1'',2''-cyclic phosphate + nicotinamide</text>
        <dbReference type="Rhea" id="RHEA:23324"/>
        <dbReference type="Rhea" id="RHEA-COMP:11106"/>
        <dbReference type="Rhea" id="RHEA-COMP:11107"/>
        <dbReference type="ChEBI" id="CHEBI:17154"/>
        <dbReference type="ChEBI" id="CHEBI:57540"/>
        <dbReference type="ChEBI" id="CHEBI:76596"/>
        <dbReference type="ChEBI" id="CHEBI:82883"/>
        <dbReference type="ChEBI" id="CHEBI:85027"/>
        <dbReference type="EC" id="2.7.1.160"/>
    </reaction>
</comment>
<dbReference type="AlphaFoldDB" id="A0A1D1V550"/>
<dbReference type="InterPro" id="IPR042081">
    <property type="entry name" value="RNA_2'-PTrans_C"/>
</dbReference>
<dbReference type="EMBL" id="BDGG01000003">
    <property type="protein sequence ID" value="GAU96831.1"/>
    <property type="molecule type" value="Genomic_DNA"/>
</dbReference>
<dbReference type="GO" id="GO:0000215">
    <property type="term" value="F:tRNA 2'-phosphotransferase activity"/>
    <property type="evidence" value="ECO:0007669"/>
    <property type="project" value="UniProtKB-EC"/>
</dbReference>
<dbReference type="Gene3D" id="1.10.10.970">
    <property type="entry name" value="RNA 2'-phosphotransferase, Tpt1/KptA family, N-terminal domain"/>
    <property type="match status" value="1"/>
</dbReference>
<evidence type="ECO:0000256" key="4">
    <source>
        <dbReference type="ARBA" id="ARBA00022679"/>
    </source>
</evidence>
<evidence type="ECO:0000256" key="6">
    <source>
        <dbReference type="ARBA" id="ARBA00047949"/>
    </source>
</evidence>
<dbReference type="OrthoDB" id="419694at2759"/>
<dbReference type="PANTHER" id="PTHR12684">
    <property type="entry name" value="PUTATIVE PHOSPHOTRANSFERASE"/>
    <property type="match status" value="1"/>
</dbReference>
<evidence type="ECO:0000313" key="8">
    <source>
        <dbReference type="Proteomes" id="UP000186922"/>
    </source>
</evidence>
<reference evidence="7 8" key="1">
    <citation type="journal article" date="2016" name="Nat. Commun.">
        <title>Extremotolerant tardigrade genome and improved radiotolerance of human cultured cells by tardigrade-unique protein.</title>
        <authorList>
            <person name="Hashimoto T."/>
            <person name="Horikawa D.D."/>
            <person name="Saito Y."/>
            <person name="Kuwahara H."/>
            <person name="Kozuka-Hata H."/>
            <person name="Shin-I T."/>
            <person name="Minakuchi Y."/>
            <person name="Ohishi K."/>
            <person name="Motoyama A."/>
            <person name="Aizu T."/>
            <person name="Enomoto A."/>
            <person name="Kondo K."/>
            <person name="Tanaka S."/>
            <person name="Hara Y."/>
            <person name="Koshikawa S."/>
            <person name="Sagara H."/>
            <person name="Miura T."/>
            <person name="Yokobori S."/>
            <person name="Miyagawa K."/>
            <person name="Suzuki Y."/>
            <person name="Kubo T."/>
            <person name="Oyama M."/>
            <person name="Kohara Y."/>
            <person name="Fujiyama A."/>
            <person name="Arakawa K."/>
            <person name="Katayama T."/>
            <person name="Toyoda A."/>
            <person name="Kunieda T."/>
        </authorList>
    </citation>
    <scope>NUCLEOTIDE SEQUENCE [LARGE SCALE GENOMIC DNA]</scope>
    <source>
        <strain evidence="7 8">YOKOZUNA-1</strain>
    </source>
</reference>
<evidence type="ECO:0000256" key="1">
    <source>
        <dbReference type="ARBA" id="ARBA00003343"/>
    </source>
</evidence>
<evidence type="ECO:0000313" key="7">
    <source>
        <dbReference type="EMBL" id="GAU96831.1"/>
    </source>
</evidence>
<dbReference type="EC" id="2.7.1.160" evidence="3"/>
<dbReference type="STRING" id="947166.A0A1D1V550"/>
<accession>A0A1D1V550</accession>
<comment type="function">
    <text evidence="1">Catalyzes the last step of tRNA splicing, the transfer of the splice junction 2'-phosphate from ligated tRNA to NAD to produce ADP-ribose 1''-2'' cyclic phosphate.</text>
</comment>
<evidence type="ECO:0000256" key="3">
    <source>
        <dbReference type="ARBA" id="ARBA00012007"/>
    </source>
</evidence>
<dbReference type="InterPro" id="IPR042080">
    <property type="entry name" value="RNA_2'-PTrans_N"/>
</dbReference>
<comment type="similarity">
    <text evidence="2">Belongs to the KptA/TPT1 family.</text>
</comment>
<keyword evidence="4" id="KW-0808">Transferase</keyword>
<gene>
    <name evidence="7" type="primary">RvY_08210-1</name>
    <name evidence="7" type="synonym">RvY_08210.1</name>
    <name evidence="7" type="ORF">RvY_08210</name>
</gene>
<evidence type="ECO:0000256" key="2">
    <source>
        <dbReference type="ARBA" id="ARBA00009836"/>
    </source>
</evidence>
<sequence length="215" mass="23910">MKGARLRGFKHDSPEVRTSKTLSWILRHGAVDRGIQLTKDGYAKVDDILSQLEFSTTTVEDIRRLVREDKKTRYSLRDDNGVLLICANQGHSIPVEELSLKPITSSEDYPQVIHGTYRKNMKSILKSGLKPMTRNHIHFSKGEPSADMAVSGIRANCDVLIYLDVDKALKDGIPLFESANGVVLSPGNADKCIPSTYFLKVVDRVHGKLVPAPNK</sequence>
<protein>
    <recommendedName>
        <fullName evidence="3">2'-phosphotransferase</fullName>
        <ecNumber evidence="3">2.7.1.160</ecNumber>
    </recommendedName>
</protein>
<keyword evidence="5" id="KW-0520">NAD</keyword>
<keyword evidence="8" id="KW-1185">Reference proteome</keyword>
<dbReference type="SUPFAM" id="SSF56399">
    <property type="entry name" value="ADP-ribosylation"/>
    <property type="match status" value="1"/>
</dbReference>
<organism evidence="7 8">
    <name type="scientific">Ramazzottius varieornatus</name>
    <name type="common">Water bear</name>
    <name type="synonym">Tardigrade</name>
    <dbReference type="NCBI Taxonomy" id="947166"/>
    <lineage>
        <taxon>Eukaryota</taxon>
        <taxon>Metazoa</taxon>
        <taxon>Ecdysozoa</taxon>
        <taxon>Tardigrada</taxon>
        <taxon>Eutardigrada</taxon>
        <taxon>Parachela</taxon>
        <taxon>Hypsibioidea</taxon>
        <taxon>Ramazzottiidae</taxon>
        <taxon>Ramazzottius</taxon>
    </lineage>
</organism>
<dbReference type="Proteomes" id="UP000186922">
    <property type="component" value="Unassembled WGS sequence"/>
</dbReference>
<evidence type="ECO:0000256" key="5">
    <source>
        <dbReference type="ARBA" id="ARBA00023027"/>
    </source>
</evidence>
<name>A0A1D1V550_RAMVA</name>
<dbReference type="Pfam" id="PF01885">
    <property type="entry name" value="PTS_2-RNA"/>
    <property type="match status" value="1"/>
</dbReference>
<dbReference type="PANTHER" id="PTHR12684:SF2">
    <property type="entry name" value="TRNA 2'-PHOSPHOTRANSFERASE 1"/>
    <property type="match status" value="1"/>
</dbReference>
<dbReference type="InterPro" id="IPR002745">
    <property type="entry name" value="Ptrans_KptA/Tpt1"/>
</dbReference>
<dbReference type="Gene3D" id="3.20.170.30">
    <property type="match status" value="1"/>
</dbReference>
<proteinExistence type="inferred from homology"/>
<dbReference type="GO" id="GO:0006388">
    <property type="term" value="P:tRNA splicing, via endonucleolytic cleavage and ligation"/>
    <property type="evidence" value="ECO:0007669"/>
    <property type="project" value="TreeGrafter"/>
</dbReference>